<evidence type="ECO:0000256" key="2">
    <source>
        <dbReference type="ARBA" id="ARBA00022517"/>
    </source>
</evidence>
<dbReference type="GO" id="GO:0070545">
    <property type="term" value="C:PeBoW complex"/>
    <property type="evidence" value="ECO:0007669"/>
    <property type="project" value="TreeGrafter"/>
</dbReference>
<dbReference type="InterPro" id="IPR010613">
    <property type="entry name" value="PES"/>
</dbReference>
<evidence type="ECO:0000259" key="6">
    <source>
        <dbReference type="PROSITE" id="PS50172"/>
    </source>
</evidence>
<dbReference type="PANTHER" id="PTHR12221">
    <property type="entry name" value="PESCADILLO - RELATED"/>
    <property type="match status" value="1"/>
</dbReference>
<keyword evidence="2" id="KW-0690">Ribosome biogenesis</keyword>
<protein>
    <recommendedName>
        <fullName evidence="6">BRCT domain-containing protein</fullName>
    </recommendedName>
</protein>
<name>A0A482WI01_LAOST</name>
<dbReference type="OrthoDB" id="10264910at2759"/>
<dbReference type="AlphaFoldDB" id="A0A482WI01"/>
<dbReference type="Proteomes" id="UP000291343">
    <property type="component" value="Unassembled WGS sequence"/>
</dbReference>
<feature type="compositionally biased region" description="Basic and acidic residues" evidence="5">
    <location>
        <begin position="294"/>
        <end position="312"/>
    </location>
</feature>
<evidence type="ECO:0000313" key="8">
    <source>
        <dbReference type="Proteomes" id="UP000291343"/>
    </source>
</evidence>
<evidence type="ECO:0000256" key="5">
    <source>
        <dbReference type="SAM" id="MobiDB-lite"/>
    </source>
</evidence>
<reference evidence="7 8" key="1">
    <citation type="journal article" date="2017" name="Gigascience">
        <title>Genome sequence of the small brown planthopper, Laodelphax striatellus.</title>
        <authorList>
            <person name="Zhu J."/>
            <person name="Jiang F."/>
            <person name="Wang X."/>
            <person name="Yang P."/>
            <person name="Bao Y."/>
            <person name="Zhao W."/>
            <person name="Wang W."/>
            <person name="Lu H."/>
            <person name="Wang Q."/>
            <person name="Cui N."/>
            <person name="Li J."/>
            <person name="Chen X."/>
            <person name="Luo L."/>
            <person name="Yu J."/>
            <person name="Kang L."/>
            <person name="Cui F."/>
        </authorList>
    </citation>
    <scope>NUCLEOTIDE SEQUENCE [LARGE SCALE GENOMIC DNA]</scope>
    <source>
        <strain evidence="7">Lst14</strain>
    </source>
</reference>
<evidence type="ECO:0000256" key="1">
    <source>
        <dbReference type="ARBA" id="ARBA00004604"/>
    </source>
</evidence>
<keyword evidence="8" id="KW-1185">Reference proteome</keyword>
<dbReference type="InterPro" id="IPR001357">
    <property type="entry name" value="BRCT_dom"/>
</dbReference>
<evidence type="ECO:0000256" key="4">
    <source>
        <dbReference type="ARBA" id="ARBA00023242"/>
    </source>
</evidence>
<feature type="compositionally biased region" description="Basic residues" evidence="5">
    <location>
        <begin position="238"/>
        <end position="247"/>
    </location>
</feature>
<evidence type="ECO:0000256" key="3">
    <source>
        <dbReference type="ARBA" id="ARBA00022552"/>
    </source>
</evidence>
<keyword evidence="3" id="KW-0698">rRNA processing</keyword>
<dbReference type="InterPro" id="IPR036420">
    <property type="entry name" value="BRCT_dom_sf"/>
</dbReference>
<feature type="compositionally biased region" description="Polar residues" evidence="5">
    <location>
        <begin position="225"/>
        <end position="236"/>
    </location>
</feature>
<gene>
    <name evidence="7" type="ORF">LSTR_LSTR015546</name>
</gene>
<dbReference type="GO" id="GO:0003723">
    <property type="term" value="F:RNA binding"/>
    <property type="evidence" value="ECO:0007669"/>
    <property type="project" value="TreeGrafter"/>
</dbReference>
<evidence type="ECO:0000313" key="7">
    <source>
        <dbReference type="EMBL" id="RZF33123.1"/>
    </source>
</evidence>
<feature type="compositionally biased region" description="Basic and acidic residues" evidence="5">
    <location>
        <begin position="263"/>
        <end position="285"/>
    </location>
</feature>
<keyword evidence="4" id="KW-0539">Nucleus</keyword>
<dbReference type="CDD" id="cd17709">
    <property type="entry name" value="BRCT_pescadillo_like"/>
    <property type="match status" value="1"/>
</dbReference>
<comment type="caution">
    <text evidence="7">The sequence shown here is derived from an EMBL/GenBank/DDBJ whole genome shotgun (WGS) entry which is preliminary data.</text>
</comment>
<proteinExistence type="predicted"/>
<dbReference type="EMBL" id="QKKF02034776">
    <property type="protein sequence ID" value="RZF33123.1"/>
    <property type="molecule type" value="Genomic_DNA"/>
</dbReference>
<organism evidence="7 8">
    <name type="scientific">Laodelphax striatellus</name>
    <name type="common">Small brown planthopper</name>
    <name type="synonym">Delphax striatella</name>
    <dbReference type="NCBI Taxonomy" id="195883"/>
    <lineage>
        <taxon>Eukaryota</taxon>
        <taxon>Metazoa</taxon>
        <taxon>Ecdysozoa</taxon>
        <taxon>Arthropoda</taxon>
        <taxon>Hexapoda</taxon>
        <taxon>Insecta</taxon>
        <taxon>Pterygota</taxon>
        <taxon>Neoptera</taxon>
        <taxon>Paraneoptera</taxon>
        <taxon>Hemiptera</taxon>
        <taxon>Auchenorrhyncha</taxon>
        <taxon>Fulgoroidea</taxon>
        <taxon>Delphacidae</taxon>
        <taxon>Criomorphinae</taxon>
        <taxon>Laodelphax</taxon>
    </lineage>
</organism>
<feature type="region of interest" description="Disordered" evidence="5">
    <location>
        <begin position="223"/>
        <end position="312"/>
    </location>
</feature>
<sequence>MSTFTSFYLVLLGFVNYRLYHSLNLFYPPKVTFVDPESDSNLMDRENSLCERVAALNIPLQKSTQAQPVEEEECEIDTFNTGESEEQMEKARIEAEKVKKLKTLFKGLKVFINREVPREPIVFTLRCFGAEVSWDDTLMVGSTFQEADESITHQIVDRPKIDKQYISRYYVQPQWIFDSVNARELLPEDKYFVGMKLPPHLSPFVEAHEKSDDYVPPEQIVMETDGNTESISSLLPTNKRKKKNKERKTKDNSDNEEGENEEKEQNSSENVDREKEIERLREEKKKRMGVKEGQPVKEDPNEKKAIDRQELKLRERMIPRKYKNLYNSMVKEKSDKRRDKNVLMRKRIKLEKKKKREAAEASAQE</sequence>
<accession>A0A482WI01</accession>
<dbReference type="SMR" id="A0A482WI01"/>
<dbReference type="FunCoup" id="A0A482WI01">
    <property type="interactions" value="2109"/>
</dbReference>
<dbReference type="PROSITE" id="PS50172">
    <property type="entry name" value="BRCT"/>
    <property type="match status" value="1"/>
</dbReference>
<dbReference type="InParanoid" id="A0A482WI01"/>
<dbReference type="STRING" id="195883.A0A482WI01"/>
<feature type="domain" description="BRCT" evidence="6">
    <location>
        <begin position="100"/>
        <end position="193"/>
    </location>
</feature>
<dbReference type="Gene3D" id="3.40.50.10190">
    <property type="entry name" value="BRCT domain"/>
    <property type="match status" value="1"/>
</dbReference>
<dbReference type="Pfam" id="PF06732">
    <property type="entry name" value="Pescadillo_N"/>
    <property type="match status" value="1"/>
</dbReference>
<dbReference type="PANTHER" id="PTHR12221:SF6">
    <property type="entry name" value="PESCADILLO HOMOLOG"/>
    <property type="match status" value="1"/>
</dbReference>
<dbReference type="FunFam" id="3.40.50.10190:FF:000002">
    <property type="entry name" value="Pescadillo homolog"/>
    <property type="match status" value="1"/>
</dbReference>
<dbReference type="GO" id="GO:0000463">
    <property type="term" value="P:maturation of LSU-rRNA from tricistronic rRNA transcript (SSU-rRNA, 5.8S rRNA, LSU-rRNA)"/>
    <property type="evidence" value="ECO:0007669"/>
    <property type="project" value="TreeGrafter"/>
</dbReference>
<dbReference type="SUPFAM" id="SSF52113">
    <property type="entry name" value="BRCT domain"/>
    <property type="match status" value="1"/>
</dbReference>
<comment type="subcellular location">
    <subcellularLocation>
        <location evidence="1">Nucleus</location>
        <location evidence="1">Nucleolus</location>
    </subcellularLocation>
</comment>